<protein>
    <recommendedName>
        <fullName evidence="7">Succinate-semialdehyde dehydrogenase</fullName>
        <ecNumber evidence="7">1.2.1.24</ecNumber>
    </recommendedName>
</protein>
<keyword evidence="11" id="KW-1185">Reference proteome</keyword>
<feature type="signal peptide" evidence="8">
    <location>
        <begin position="1"/>
        <end position="15"/>
    </location>
</feature>
<comment type="caution">
    <text evidence="10">The sequence shown here is derived from an EMBL/GenBank/DDBJ whole genome shotgun (WGS) entry which is preliminary data.</text>
</comment>
<evidence type="ECO:0000256" key="1">
    <source>
        <dbReference type="ARBA" id="ARBA00003743"/>
    </source>
</evidence>
<dbReference type="FunFam" id="3.40.605.10:FF:000005">
    <property type="entry name" value="Succinate-semialdehyde dehydrogenase I"/>
    <property type="match status" value="1"/>
</dbReference>
<dbReference type="AlphaFoldDB" id="A0AAE0RT09"/>
<dbReference type="PANTHER" id="PTHR43353:SF5">
    <property type="entry name" value="SUCCINATE-SEMIALDEHYDE DEHYDROGENASE, MITOCHONDRIAL"/>
    <property type="match status" value="1"/>
</dbReference>
<dbReference type="PROSITE" id="PS00070">
    <property type="entry name" value="ALDEHYDE_DEHYDR_CYS"/>
    <property type="match status" value="1"/>
</dbReference>
<dbReference type="PROSITE" id="PS00687">
    <property type="entry name" value="ALDEHYDE_DEHYDR_GLU"/>
    <property type="match status" value="1"/>
</dbReference>
<feature type="domain" description="Aldehyde dehydrogenase" evidence="9">
    <location>
        <begin position="45"/>
        <end position="508"/>
    </location>
</feature>
<keyword evidence="8" id="KW-0732">Signal</keyword>
<evidence type="ECO:0000313" key="10">
    <source>
        <dbReference type="EMBL" id="KAK3579071.1"/>
    </source>
</evidence>
<dbReference type="GO" id="GO:0005739">
    <property type="term" value="C:mitochondrion"/>
    <property type="evidence" value="ECO:0007669"/>
    <property type="project" value="UniProtKB-SubCell"/>
</dbReference>
<dbReference type="PANTHER" id="PTHR43353">
    <property type="entry name" value="SUCCINATE-SEMIALDEHYDE DEHYDROGENASE, MITOCHONDRIAL"/>
    <property type="match status" value="1"/>
</dbReference>
<dbReference type="Proteomes" id="UP001195483">
    <property type="component" value="Unassembled WGS sequence"/>
</dbReference>
<dbReference type="InterPro" id="IPR050740">
    <property type="entry name" value="Aldehyde_DH_Superfamily"/>
</dbReference>
<reference evidence="10" key="1">
    <citation type="journal article" date="2021" name="Genome Biol. Evol.">
        <title>A High-Quality Reference Genome for a Parasitic Bivalve with Doubly Uniparental Inheritance (Bivalvia: Unionida).</title>
        <authorList>
            <person name="Smith C.H."/>
        </authorList>
    </citation>
    <scope>NUCLEOTIDE SEQUENCE</scope>
    <source>
        <strain evidence="10">CHS0354</strain>
    </source>
</reference>
<dbReference type="FunFam" id="3.40.309.10:FF:000004">
    <property type="entry name" value="Succinate-semialdehyde dehydrogenase I"/>
    <property type="match status" value="1"/>
</dbReference>
<dbReference type="Pfam" id="PF00171">
    <property type="entry name" value="Aldedh"/>
    <property type="match status" value="1"/>
</dbReference>
<dbReference type="InterPro" id="IPR016162">
    <property type="entry name" value="Ald_DH_N"/>
</dbReference>
<dbReference type="EC" id="1.2.1.24" evidence="7"/>
<dbReference type="InterPro" id="IPR029510">
    <property type="entry name" value="Ald_DH_CS_GLU"/>
</dbReference>
<evidence type="ECO:0000256" key="2">
    <source>
        <dbReference type="ARBA" id="ARBA00005176"/>
    </source>
</evidence>
<dbReference type="InterPro" id="IPR016161">
    <property type="entry name" value="Ald_DH/histidinol_DH"/>
</dbReference>
<evidence type="ECO:0000313" key="11">
    <source>
        <dbReference type="Proteomes" id="UP001195483"/>
    </source>
</evidence>
<evidence type="ECO:0000256" key="7">
    <source>
        <dbReference type="RuleBase" id="RU365091"/>
    </source>
</evidence>
<evidence type="ECO:0000256" key="5">
    <source>
        <dbReference type="PROSITE-ProRule" id="PRU10007"/>
    </source>
</evidence>
<evidence type="ECO:0000256" key="3">
    <source>
        <dbReference type="ARBA" id="ARBA00009986"/>
    </source>
</evidence>
<gene>
    <name evidence="10" type="ORF">CHS0354_029930</name>
</gene>
<keyword evidence="7" id="KW-0496">Mitochondrion</keyword>
<reference evidence="10" key="3">
    <citation type="submission" date="2023-05" db="EMBL/GenBank/DDBJ databases">
        <authorList>
            <person name="Smith C.H."/>
        </authorList>
    </citation>
    <scope>NUCLEOTIDE SEQUENCE</scope>
    <source>
        <strain evidence="10">CHS0354</strain>
        <tissue evidence="10">Mantle</tissue>
    </source>
</reference>
<evidence type="ECO:0000259" key="9">
    <source>
        <dbReference type="Pfam" id="PF00171"/>
    </source>
</evidence>
<organism evidence="10 11">
    <name type="scientific">Potamilus streckersoni</name>
    <dbReference type="NCBI Taxonomy" id="2493646"/>
    <lineage>
        <taxon>Eukaryota</taxon>
        <taxon>Metazoa</taxon>
        <taxon>Spiralia</taxon>
        <taxon>Lophotrochozoa</taxon>
        <taxon>Mollusca</taxon>
        <taxon>Bivalvia</taxon>
        <taxon>Autobranchia</taxon>
        <taxon>Heteroconchia</taxon>
        <taxon>Palaeoheterodonta</taxon>
        <taxon>Unionida</taxon>
        <taxon>Unionoidea</taxon>
        <taxon>Unionidae</taxon>
        <taxon>Ambleminae</taxon>
        <taxon>Lampsilini</taxon>
        <taxon>Potamilus</taxon>
    </lineage>
</organism>
<proteinExistence type="inferred from homology"/>
<evidence type="ECO:0000256" key="6">
    <source>
        <dbReference type="RuleBase" id="RU003345"/>
    </source>
</evidence>
<evidence type="ECO:0000256" key="8">
    <source>
        <dbReference type="SAM" id="SignalP"/>
    </source>
</evidence>
<name>A0AAE0RT09_9BIVA</name>
<dbReference type="GO" id="GO:0004777">
    <property type="term" value="F:succinate-semialdehyde dehydrogenase (NAD+) activity"/>
    <property type="evidence" value="ECO:0007669"/>
    <property type="project" value="UniProtKB-UniRule"/>
</dbReference>
<dbReference type="EMBL" id="JAEAOA010001785">
    <property type="protein sequence ID" value="KAK3579071.1"/>
    <property type="molecule type" value="Genomic_DNA"/>
</dbReference>
<evidence type="ECO:0000256" key="4">
    <source>
        <dbReference type="ARBA" id="ARBA00023002"/>
    </source>
</evidence>
<keyword evidence="7" id="KW-0520">NAD</keyword>
<comment type="function">
    <text evidence="1">Catalyzes one step in the degradation of the inhibitory neurotransmitter gamma-aminobutyric acid (GABA).</text>
</comment>
<dbReference type="InterPro" id="IPR015590">
    <property type="entry name" value="Aldehyde_DH_dom"/>
</dbReference>
<dbReference type="Gene3D" id="3.40.309.10">
    <property type="entry name" value="Aldehyde Dehydrogenase, Chain A, domain 2"/>
    <property type="match status" value="1"/>
</dbReference>
<dbReference type="Gene3D" id="3.40.605.10">
    <property type="entry name" value="Aldehyde Dehydrogenase, Chain A, domain 1"/>
    <property type="match status" value="1"/>
</dbReference>
<reference evidence="10" key="2">
    <citation type="journal article" date="2021" name="Genome Biol. Evol.">
        <title>Developing a high-quality reference genome for a parasitic bivalve with doubly uniparental inheritance (Bivalvia: Unionida).</title>
        <authorList>
            <person name="Smith C.H."/>
        </authorList>
    </citation>
    <scope>NUCLEOTIDE SEQUENCE</scope>
    <source>
        <strain evidence="10">CHS0354</strain>
        <tissue evidence="10">Mantle</tissue>
    </source>
</reference>
<comment type="subcellular location">
    <subcellularLocation>
        <location evidence="7">Mitochondrion</location>
    </subcellularLocation>
</comment>
<feature type="active site" evidence="5">
    <location>
        <position position="284"/>
    </location>
</feature>
<dbReference type="InterPro" id="IPR010102">
    <property type="entry name" value="Succ_semiAld_DH"/>
</dbReference>
<dbReference type="GO" id="GO:0009450">
    <property type="term" value="P:gamma-aminobutyric acid catabolic process"/>
    <property type="evidence" value="ECO:0007669"/>
    <property type="project" value="UniProtKB-UniRule"/>
</dbReference>
<comment type="pathway">
    <text evidence="2 7">Amino-acid degradation; 4-aminobutanoate degradation.</text>
</comment>
<dbReference type="InterPro" id="IPR016160">
    <property type="entry name" value="Ald_DH_CS_CYS"/>
</dbReference>
<dbReference type="SUPFAM" id="SSF53720">
    <property type="entry name" value="ALDH-like"/>
    <property type="match status" value="1"/>
</dbReference>
<feature type="chain" id="PRO_5042031212" description="Succinate-semialdehyde dehydrogenase" evidence="8">
    <location>
        <begin position="16"/>
        <end position="513"/>
    </location>
</feature>
<comment type="similarity">
    <text evidence="3 6">Belongs to the aldehyde dehydrogenase family.</text>
</comment>
<sequence length="513" mass="55054">MQTLLLLKHLSTSLALTRNLLNPRMSQTASYSKVLFDKAYVNGKWVSASSGKTFKVMNPSDGKVIASVPDMDANDTTAAIQFAYTAFQTWKKTTGKERGAIMKKWYALMVENKSDLAHLLTLENGKPYAEALGEVTYGLNFCEWYAEEARRIYGEIIPSPIPTKRLLVLRQPVGVCGMITPWNFPNAMVTRKVCAALAAGCTVVIKPAEDTPLSSLALCDFAEKAGMPPGVFNVVTCDRGNAPSVGKVLCESPLVTAISFTGSSATGKILLQQSASTVKKCSMELGGNAPFIVFNSANLDAAVVGTIACKFRCSGQTCVCANRILVQEGIYDAFVKKLSSAIDKELRIGDGMEEGTTQGPLINSKAVEKVDGLVQDAIKQGAVAIRGGKRHPRGPNFYEPTLLSNVTLNMRCVTEEIFGPVAPIIKFRTEEEALTIANGTSSGLAGYLYTQDLGQVWRVAEGLDFGIVGVNEGIISAPETPFGGFKESGLGREGGKYGIDDFTEIKYVCIGGI</sequence>
<dbReference type="CDD" id="cd07103">
    <property type="entry name" value="ALDH_F5_SSADH_GabD"/>
    <property type="match status" value="1"/>
</dbReference>
<comment type="catalytic activity">
    <reaction evidence="7">
        <text>succinate semialdehyde + NAD(+) + H2O = succinate + NADH + 2 H(+)</text>
        <dbReference type="Rhea" id="RHEA:13217"/>
        <dbReference type="ChEBI" id="CHEBI:15377"/>
        <dbReference type="ChEBI" id="CHEBI:15378"/>
        <dbReference type="ChEBI" id="CHEBI:30031"/>
        <dbReference type="ChEBI" id="CHEBI:57540"/>
        <dbReference type="ChEBI" id="CHEBI:57706"/>
        <dbReference type="ChEBI" id="CHEBI:57945"/>
        <dbReference type="EC" id="1.2.1.24"/>
    </reaction>
</comment>
<dbReference type="NCBIfam" id="TIGR01780">
    <property type="entry name" value="SSADH"/>
    <property type="match status" value="1"/>
</dbReference>
<dbReference type="InterPro" id="IPR016163">
    <property type="entry name" value="Ald_DH_C"/>
</dbReference>
<keyword evidence="4 6" id="KW-0560">Oxidoreductase</keyword>
<accession>A0AAE0RT09</accession>
<comment type="subunit">
    <text evidence="7">Homotetramer.</text>
</comment>